<accession>A0A7R8ZJC2</accession>
<protein>
    <submittedName>
        <fullName evidence="3">Uncharacterized protein</fullName>
    </submittedName>
</protein>
<dbReference type="EMBL" id="OB660913">
    <property type="protein sequence ID" value="CAD7226732.1"/>
    <property type="molecule type" value="Genomic_DNA"/>
</dbReference>
<evidence type="ECO:0000256" key="2">
    <source>
        <dbReference type="SAM" id="MobiDB-lite"/>
    </source>
</evidence>
<sequence length="392" mass="44245">MEGSQGSSEVSSARSRRAARMSFARSKRPSKVSRARSPRTITVSLAGSPRTAKMSLAESPETPKLSSAGSKRPSKVSRVRSPRTITVSLAESPETPKLSCAGSKRPSRVLSAVSRKPPRASLAGLPRKSCGHARKVKQVLKRSKARAGYQTPVFMQVNLKLLTREMPLLRSEGKKDGRKIQYERTPEIRNSPLKQQSNLVPAPFIQSAGTAEVMDKMSQNCVHIGVPMELEMHLPQFTSGGDHEHDENHDHDHEKDHDHLLPQKKRAPFKCMYQPKFKNQKHFLPEPKPFTIRKQPKRSCFADPPPPSKQACIEHYDRVMRRLNEKLEKQKKASDAMSNTVVEEFRKRQINIIKQLKMYAEMLGKQAVCTDSPQLRVQSLKIRENVLKLSLQ</sequence>
<proteinExistence type="predicted"/>
<keyword evidence="1" id="KW-0175">Coiled coil</keyword>
<feature type="compositionally biased region" description="Basic residues" evidence="2">
    <location>
        <begin position="72"/>
        <end position="81"/>
    </location>
</feature>
<name>A0A7R8ZJC2_9CRUS</name>
<feature type="coiled-coil region" evidence="1">
    <location>
        <begin position="313"/>
        <end position="340"/>
    </location>
</feature>
<evidence type="ECO:0000256" key="1">
    <source>
        <dbReference type="SAM" id="Coils"/>
    </source>
</evidence>
<dbReference type="AlphaFoldDB" id="A0A7R8ZJC2"/>
<organism evidence="3">
    <name type="scientific">Cyprideis torosa</name>
    <dbReference type="NCBI Taxonomy" id="163714"/>
    <lineage>
        <taxon>Eukaryota</taxon>
        <taxon>Metazoa</taxon>
        <taxon>Ecdysozoa</taxon>
        <taxon>Arthropoda</taxon>
        <taxon>Crustacea</taxon>
        <taxon>Oligostraca</taxon>
        <taxon>Ostracoda</taxon>
        <taxon>Podocopa</taxon>
        <taxon>Podocopida</taxon>
        <taxon>Cytherocopina</taxon>
        <taxon>Cytheroidea</taxon>
        <taxon>Cytherideidae</taxon>
        <taxon>Cyprideis</taxon>
    </lineage>
</organism>
<feature type="compositionally biased region" description="Low complexity" evidence="2">
    <location>
        <begin position="1"/>
        <end position="13"/>
    </location>
</feature>
<feature type="region of interest" description="Disordered" evidence="2">
    <location>
        <begin position="236"/>
        <end position="261"/>
    </location>
</feature>
<feature type="compositionally biased region" description="Basic and acidic residues" evidence="2">
    <location>
        <begin position="241"/>
        <end position="261"/>
    </location>
</feature>
<evidence type="ECO:0000313" key="3">
    <source>
        <dbReference type="EMBL" id="CAD7226732.1"/>
    </source>
</evidence>
<reference evidence="3" key="1">
    <citation type="submission" date="2020-11" db="EMBL/GenBank/DDBJ databases">
        <authorList>
            <person name="Tran Van P."/>
        </authorList>
    </citation>
    <scope>NUCLEOTIDE SEQUENCE</scope>
</reference>
<feature type="compositionally biased region" description="Basic residues" evidence="2">
    <location>
        <begin position="14"/>
        <end position="37"/>
    </location>
</feature>
<feature type="region of interest" description="Disordered" evidence="2">
    <location>
        <begin position="1"/>
        <end position="126"/>
    </location>
</feature>
<gene>
    <name evidence="3" type="ORF">CTOB1V02_LOCUS4647</name>
</gene>